<evidence type="ECO:0000313" key="1">
    <source>
        <dbReference type="EMBL" id="SVB66894.1"/>
    </source>
</evidence>
<dbReference type="EMBL" id="UINC01052041">
    <property type="protein sequence ID" value="SVB66894.1"/>
    <property type="molecule type" value="Genomic_DNA"/>
</dbReference>
<proteinExistence type="predicted"/>
<gene>
    <name evidence="1" type="ORF">METZ01_LOCUS219748</name>
</gene>
<reference evidence="1" key="1">
    <citation type="submission" date="2018-05" db="EMBL/GenBank/DDBJ databases">
        <authorList>
            <person name="Lanie J.A."/>
            <person name="Ng W.-L."/>
            <person name="Kazmierczak K.M."/>
            <person name="Andrzejewski T.M."/>
            <person name="Davidsen T.M."/>
            <person name="Wayne K.J."/>
            <person name="Tettelin H."/>
            <person name="Glass J.I."/>
            <person name="Rusch D."/>
            <person name="Podicherti R."/>
            <person name="Tsui H.-C.T."/>
            <person name="Winkler M.E."/>
        </authorList>
    </citation>
    <scope>NUCLEOTIDE SEQUENCE</scope>
</reference>
<protein>
    <submittedName>
        <fullName evidence="1">Uncharacterized protein</fullName>
    </submittedName>
</protein>
<sequence length="261" mass="29228">VVFEENFDGLKLGPSQEEGVKKNNVWTKEGPKGWEIETEFKPKKGAAKLPDGLGITEWMGWSFADHAWWTQTAENQGRGNWKKAKKTVAIADPDEWDDEKKDDKSPDDLVSFNSKLSTPSIDISVINPKSIKLSFDSSFRMEKPQHFEIYAKFDSSAPIQILHIIYDDAKDSIAKVTYKTTGKKEDKATSEANVDFPFTVEIPNPSGAKKMILTWAVLDADNDWWWAIDNVKVTGVGGTTAVEPGNKLSTTWSTIKSQTPR</sequence>
<name>A0A382FWX1_9ZZZZ</name>
<accession>A0A382FWX1</accession>
<feature type="non-terminal residue" evidence="1">
    <location>
        <position position="1"/>
    </location>
</feature>
<organism evidence="1">
    <name type="scientific">marine metagenome</name>
    <dbReference type="NCBI Taxonomy" id="408172"/>
    <lineage>
        <taxon>unclassified sequences</taxon>
        <taxon>metagenomes</taxon>
        <taxon>ecological metagenomes</taxon>
    </lineage>
</organism>
<dbReference type="AlphaFoldDB" id="A0A382FWX1"/>